<comment type="caution">
    <text evidence="3">The sequence shown here is derived from an EMBL/GenBank/DDBJ whole genome shotgun (WGS) entry which is preliminary data.</text>
</comment>
<feature type="transmembrane region" description="Helical" evidence="1">
    <location>
        <begin position="26"/>
        <end position="48"/>
    </location>
</feature>
<sequence length="216" mass="22582">MPDIFDEVEEDLRAERARRLARRYGGLGLGIVLLAIAAAGGVQGWRWWQAREAATAANTYMALNATAAREGADLAAAADGFAALGREAPSGYRTLARLRAAALKAEAGDTVAALALWDQVAQDQAAEPLYRDLASLLWVGHGLGTADPAQLAARIAPLTQPGNAWQAPARELAALVAIRRGETAEARQQLQALAGDAAATPALRERAQRLAAGLGS</sequence>
<proteinExistence type="predicted"/>
<keyword evidence="1" id="KW-1133">Transmembrane helix</keyword>
<feature type="domain" description="Ancillary SecYEG translocon subunit/Cell division coordinator CpoB TPR" evidence="2">
    <location>
        <begin position="23"/>
        <end position="192"/>
    </location>
</feature>
<reference evidence="3 4" key="1">
    <citation type="submission" date="2020-03" db="EMBL/GenBank/DDBJ databases">
        <title>Roseomonas selenitidurans sp. nov. isolated from urban soil.</title>
        <authorList>
            <person name="Liu H."/>
        </authorList>
    </citation>
    <scope>NUCLEOTIDE SEQUENCE [LARGE SCALE GENOMIC DNA]</scope>
    <source>
        <strain evidence="3 4">BU-1</strain>
    </source>
</reference>
<evidence type="ECO:0000256" key="1">
    <source>
        <dbReference type="SAM" id="Phobius"/>
    </source>
</evidence>
<dbReference type="EMBL" id="JAAVNE010000024">
    <property type="protein sequence ID" value="NKC32205.1"/>
    <property type="molecule type" value="Genomic_DNA"/>
</dbReference>
<name>A0ABX1E637_9PROT</name>
<dbReference type="Proteomes" id="UP000787635">
    <property type="component" value="Unassembled WGS sequence"/>
</dbReference>
<organism evidence="3 4">
    <name type="scientific">Falsiroseomonas selenitidurans</name>
    <dbReference type="NCBI Taxonomy" id="2716335"/>
    <lineage>
        <taxon>Bacteria</taxon>
        <taxon>Pseudomonadati</taxon>
        <taxon>Pseudomonadota</taxon>
        <taxon>Alphaproteobacteria</taxon>
        <taxon>Acetobacterales</taxon>
        <taxon>Roseomonadaceae</taxon>
        <taxon>Falsiroseomonas</taxon>
    </lineage>
</organism>
<evidence type="ECO:0000313" key="3">
    <source>
        <dbReference type="EMBL" id="NKC32205.1"/>
    </source>
</evidence>
<evidence type="ECO:0000313" key="4">
    <source>
        <dbReference type="Proteomes" id="UP000787635"/>
    </source>
</evidence>
<dbReference type="Pfam" id="PF09976">
    <property type="entry name" value="TPR_21"/>
    <property type="match status" value="1"/>
</dbReference>
<gene>
    <name evidence="3" type="ORF">HEQ75_15190</name>
</gene>
<keyword evidence="4" id="KW-1185">Reference proteome</keyword>
<evidence type="ECO:0000259" key="2">
    <source>
        <dbReference type="Pfam" id="PF09976"/>
    </source>
</evidence>
<accession>A0ABX1E637</accession>
<protein>
    <submittedName>
        <fullName evidence="3">Tetratricopeptide repeat protein</fullName>
    </submittedName>
</protein>
<keyword evidence="1" id="KW-0812">Transmembrane</keyword>
<keyword evidence="1" id="KW-0472">Membrane</keyword>
<dbReference type="RefSeq" id="WP_168032046.1">
    <property type="nucleotide sequence ID" value="NZ_JAAVNE010000024.1"/>
</dbReference>
<dbReference type="InterPro" id="IPR018704">
    <property type="entry name" value="SecYEG/CpoB_TPR"/>
</dbReference>